<keyword evidence="4 7" id="KW-0812">Transmembrane</keyword>
<evidence type="ECO:0000256" key="2">
    <source>
        <dbReference type="ARBA" id="ARBA00006679"/>
    </source>
</evidence>
<feature type="transmembrane region" description="Helical" evidence="7">
    <location>
        <begin position="56"/>
        <end position="74"/>
    </location>
</feature>
<gene>
    <name evidence="8" type="ORF">PITCH_A1640056</name>
</gene>
<evidence type="ECO:0000313" key="8">
    <source>
        <dbReference type="EMBL" id="SPD73046.1"/>
    </source>
</evidence>
<evidence type="ECO:0000256" key="4">
    <source>
        <dbReference type="ARBA" id="ARBA00022692"/>
    </source>
</evidence>
<sequence>MIRMLLKTENSPSLLVVRLALAIVIFPHGTQKVLGWFGGSGFTATIHQFSAMGFPAWSVILLMTTEFLGALLLVLGFLSRLWALATGISISICMSLYHIQNGFFMNWFGLQKGEGFEYHILVLGICLALVIGGGGMFSLDQRLADRQDNLNKL</sequence>
<dbReference type="InterPro" id="IPR051907">
    <property type="entry name" value="DoxX-like_oxidoreductase"/>
</dbReference>
<keyword evidence="3" id="KW-1003">Cell membrane</keyword>
<feature type="transmembrane region" description="Helical" evidence="7">
    <location>
        <begin position="81"/>
        <end position="99"/>
    </location>
</feature>
<name>A0A445MU97_9BACT</name>
<feature type="transmembrane region" description="Helical" evidence="7">
    <location>
        <begin position="119"/>
        <end position="139"/>
    </location>
</feature>
<reference evidence="8" key="1">
    <citation type="submission" date="2018-01" db="EMBL/GenBank/DDBJ databases">
        <authorList>
            <person name="Regsiter A."/>
            <person name="William W."/>
        </authorList>
    </citation>
    <scope>NUCLEOTIDE SEQUENCE</scope>
    <source>
        <strain evidence="8">TRIP AH-1</strain>
    </source>
</reference>
<evidence type="ECO:0000256" key="6">
    <source>
        <dbReference type="ARBA" id="ARBA00023136"/>
    </source>
</evidence>
<dbReference type="EMBL" id="OJIN01000073">
    <property type="protein sequence ID" value="SPD73046.1"/>
    <property type="molecule type" value="Genomic_DNA"/>
</dbReference>
<organism evidence="8">
    <name type="scientific">uncultured Desulfobacterium sp</name>
    <dbReference type="NCBI Taxonomy" id="201089"/>
    <lineage>
        <taxon>Bacteria</taxon>
        <taxon>Pseudomonadati</taxon>
        <taxon>Thermodesulfobacteriota</taxon>
        <taxon>Desulfobacteria</taxon>
        <taxon>Desulfobacterales</taxon>
        <taxon>Desulfobacteriaceae</taxon>
        <taxon>Desulfobacterium</taxon>
        <taxon>environmental samples</taxon>
    </lineage>
</organism>
<dbReference type="PANTHER" id="PTHR33452">
    <property type="entry name" value="OXIDOREDUCTASE CATD-RELATED"/>
    <property type="match status" value="1"/>
</dbReference>
<accession>A0A445MU97</accession>
<evidence type="ECO:0000256" key="1">
    <source>
        <dbReference type="ARBA" id="ARBA00004651"/>
    </source>
</evidence>
<keyword evidence="5 7" id="KW-1133">Transmembrane helix</keyword>
<evidence type="ECO:0000256" key="5">
    <source>
        <dbReference type="ARBA" id="ARBA00022989"/>
    </source>
</evidence>
<evidence type="ECO:0000256" key="7">
    <source>
        <dbReference type="SAM" id="Phobius"/>
    </source>
</evidence>
<dbReference type="InterPro" id="IPR032808">
    <property type="entry name" value="DoxX"/>
</dbReference>
<evidence type="ECO:0000256" key="3">
    <source>
        <dbReference type="ARBA" id="ARBA00022475"/>
    </source>
</evidence>
<dbReference type="GO" id="GO:0005886">
    <property type="term" value="C:plasma membrane"/>
    <property type="evidence" value="ECO:0007669"/>
    <property type="project" value="UniProtKB-SubCell"/>
</dbReference>
<dbReference type="Pfam" id="PF07681">
    <property type="entry name" value="DoxX"/>
    <property type="match status" value="1"/>
</dbReference>
<dbReference type="PANTHER" id="PTHR33452:SF1">
    <property type="entry name" value="INNER MEMBRANE PROTEIN YPHA-RELATED"/>
    <property type="match status" value="1"/>
</dbReference>
<protein>
    <submittedName>
        <fullName evidence="8">DoxX family protein</fullName>
    </submittedName>
</protein>
<keyword evidence="6 7" id="KW-0472">Membrane</keyword>
<proteinExistence type="inferred from homology"/>
<dbReference type="AlphaFoldDB" id="A0A445MU97"/>
<comment type="similarity">
    <text evidence="2">Belongs to the DoxX family.</text>
</comment>
<comment type="subcellular location">
    <subcellularLocation>
        <location evidence="1">Cell membrane</location>
        <topology evidence="1">Multi-pass membrane protein</topology>
    </subcellularLocation>
</comment>